<dbReference type="OrthoDB" id="5585087at2759"/>
<dbReference type="GO" id="GO:0005665">
    <property type="term" value="C:RNA polymerase II, core complex"/>
    <property type="evidence" value="ECO:0007669"/>
    <property type="project" value="TreeGrafter"/>
</dbReference>
<evidence type="ECO:0000256" key="5">
    <source>
        <dbReference type="ARBA" id="ARBA00025770"/>
    </source>
</evidence>
<feature type="region of interest" description="Disordered" evidence="6">
    <location>
        <begin position="113"/>
        <end position="142"/>
    </location>
</feature>
<keyword evidence="7" id="KW-0804">Transcription</keyword>
<keyword evidence="3" id="KW-0862">Zinc</keyword>
<dbReference type="InterPro" id="IPR029040">
    <property type="entry name" value="RPABC4/Spt4"/>
</dbReference>
<dbReference type="Gene3D" id="2.20.28.30">
    <property type="entry name" value="RNA polymerase ii, chain L"/>
    <property type="match status" value="1"/>
</dbReference>
<dbReference type="FunFam" id="2.20.28.30:FF:000002">
    <property type="entry name" value="DNA-directed RNA polymerases II, IV and V subunit 12"/>
    <property type="match status" value="1"/>
</dbReference>
<dbReference type="GO" id="GO:0003677">
    <property type="term" value="F:DNA binding"/>
    <property type="evidence" value="ECO:0007669"/>
    <property type="project" value="InterPro"/>
</dbReference>
<dbReference type="PANTHER" id="PTHR12056">
    <property type="entry name" value="DNA-DIRECTED RNA POLYMERASES I, II, AND III"/>
    <property type="match status" value="1"/>
</dbReference>
<protein>
    <submittedName>
        <fullName evidence="7">DNA-directed RNA polymerases I, II, and III subunit RPABC4</fullName>
    </submittedName>
</protein>
<feature type="compositionally biased region" description="Low complexity" evidence="6">
    <location>
        <begin position="115"/>
        <end position="132"/>
    </location>
</feature>
<dbReference type="Pfam" id="PF03604">
    <property type="entry name" value="Zn_ribbon_RPAB4"/>
    <property type="match status" value="1"/>
</dbReference>
<dbReference type="PANTHER" id="PTHR12056:SF2">
    <property type="entry name" value="GEO11084P1"/>
    <property type="match status" value="1"/>
</dbReference>
<sequence length="194" mass="21676">MTSHYRWYCEIIKAGGSTGNTEVWKIFKSAAARLAVVAYRNLPLPTVISSTHIYLNSEAYLPGKSVTTGLFSSRNIPENRLRKFLRRENCFSFLSALIFPDYAASSNSGEKMADSEAASSSGAGASSRGSRLSGREMGHSETIPEEEKKAVVYICGDCHRENGIRGREPIRCQECGYRIMYKKRTKRLIVFDAR</sequence>
<gene>
    <name evidence="7" type="ORF">BV898_03774</name>
</gene>
<keyword evidence="2" id="KW-0479">Metal-binding</keyword>
<evidence type="ECO:0000313" key="7">
    <source>
        <dbReference type="EMBL" id="OQV22271.1"/>
    </source>
</evidence>
<dbReference type="Proteomes" id="UP000192578">
    <property type="component" value="Unassembled WGS sequence"/>
</dbReference>
<keyword evidence="4" id="KW-0539">Nucleus</keyword>
<proteinExistence type="inferred from homology"/>
<evidence type="ECO:0000256" key="4">
    <source>
        <dbReference type="ARBA" id="ARBA00023242"/>
    </source>
</evidence>
<evidence type="ECO:0000256" key="1">
    <source>
        <dbReference type="ARBA" id="ARBA00004123"/>
    </source>
</evidence>
<evidence type="ECO:0000256" key="6">
    <source>
        <dbReference type="SAM" id="MobiDB-lite"/>
    </source>
</evidence>
<organism evidence="7 8">
    <name type="scientific">Hypsibius exemplaris</name>
    <name type="common">Freshwater tardigrade</name>
    <dbReference type="NCBI Taxonomy" id="2072580"/>
    <lineage>
        <taxon>Eukaryota</taxon>
        <taxon>Metazoa</taxon>
        <taxon>Ecdysozoa</taxon>
        <taxon>Tardigrada</taxon>
        <taxon>Eutardigrada</taxon>
        <taxon>Parachela</taxon>
        <taxon>Hypsibioidea</taxon>
        <taxon>Hypsibiidae</taxon>
        <taxon>Hypsibius</taxon>
    </lineage>
</organism>
<dbReference type="InterPro" id="IPR006591">
    <property type="entry name" value="RNAP_P/RPABC4"/>
</dbReference>
<dbReference type="SMART" id="SM00659">
    <property type="entry name" value="RPOLCX"/>
    <property type="match status" value="1"/>
</dbReference>
<evidence type="ECO:0000313" key="8">
    <source>
        <dbReference type="Proteomes" id="UP000192578"/>
    </source>
</evidence>
<evidence type="ECO:0000256" key="3">
    <source>
        <dbReference type="ARBA" id="ARBA00022833"/>
    </source>
</evidence>
<comment type="similarity">
    <text evidence="5">Belongs to the archaeal Rpo12/eukaryotic RPC10 RNA polymerase subunit family.</text>
</comment>
<dbReference type="GO" id="GO:0005736">
    <property type="term" value="C:RNA polymerase I complex"/>
    <property type="evidence" value="ECO:0007669"/>
    <property type="project" value="TreeGrafter"/>
</dbReference>
<dbReference type="AlphaFoldDB" id="A0A1W0X4C1"/>
<reference evidence="8" key="1">
    <citation type="submission" date="2017-01" db="EMBL/GenBank/DDBJ databases">
        <title>Comparative genomics of anhydrobiosis in the tardigrade Hypsibius dujardini.</title>
        <authorList>
            <person name="Yoshida Y."/>
            <person name="Koutsovoulos G."/>
            <person name="Laetsch D."/>
            <person name="Stevens L."/>
            <person name="Kumar S."/>
            <person name="Horikawa D."/>
            <person name="Ishino K."/>
            <person name="Komine S."/>
            <person name="Tomita M."/>
            <person name="Blaxter M."/>
            <person name="Arakawa K."/>
        </authorList>
    </citation>
    <scope>NUCLEOTIDE SEQUENCE [LARGE SCALE GENOMIC DNA]</scope>
    <source>
        <strain evidence="8">Z151</strain>
    </source>
</reference>
<dbReference type="GO" id="GO:0005666">
    <property type="term" value="C:RNA polymerase III complex"/>
    <property type="evidence" value="ECO:0007669"/>
    <property type="project" value="TreeGrafter"/>
</dbReference>
<keyword evidence="8" id="KW-1185">Reference proteome</keyword>
<name>A0A1W0X4C1_HYPEX</name>
<comment type="subcellular location">
    <subcellularLocation>
        <location evidence="1">Nucleus</location>
    </subcellularLocation>
</comment>
<comment type="caution">
    <text evidence="7">The sequence shown here is derived from an EMBL/GenBank/DDBJ whole genome shotgun (WGS) entry which is preliminary data.</text>
</comment>
<dbReference type="GO" id="GO:0006351">
    <property type="term" value="P:DNA-templated transcription"/>
    <property type="evidence" value="ECO:0007669"/>
    <property type="project" value="InterPro"/>
</dbReference>
<evidence type="ECO:0000256" key="2">
    <source>
        <dbReference type="ARBA" id="ARBA00022723"/>
    </source>
</evidence>
<dbReference type="GO" id="GO:0008270">
    <property type="term" value="F:zinc ion binding"/>
    <property type="evidence" value="ECO:0007669"/>
    <property type="project" value="InterPro"/>
</dbReference>
<dbReference type="SUPFAM" id="SSF63393">
    <property type="entry name" value="RNA polymerase subunits"/>
    <property type="match status" value="1"/>
</dbReference>
<keyword evidence="7" id="KW-0240">DNA-directed RNA polymerase</keyword>
<dbReference type="EMBL" id="MTYJ01000018">
    <property type="protein sequence ID" value="OQV22271.1"/>
    <property type="molecule type" value="Genomic_DNA"/>
</dbReference>
<dbReference type="InterPro" id="IPR039747">
    <property type="entry name" value="RPABC4"/>
</dbReference>
<dbReference type="GO" id="GO:0003899">
    <property type="term" value="F:DNA-directed RNA polymerase activity"/>
    <property type="evidence" value="ECO:0007669"/>
    <property type="project" value="InterPro"/>
</dbReference>
<accession>A0A1W0X4C1</accession>